<dbReference type="PANTHER" id="PTHR42991:SF1">
    <property type="entry name" value="ALDEHYDE DEHYDROGENASE"/>
    <property type="match status" value="1"/>
</dbReference>
<dbReference type="InterPro" id="IPR016161">
    <property type="entry name" value="Ald_DH/histidinol_DH"/>
</dbReference>
<name>A0A1F5UP59_FRAXR</name>
<dbReference type="Gene3D" id="3.40.309.10">
    <property type="entry name" value="Aldehyde Dehydrogenase, Chain A, domain 2"/>
    <property type="match status" value="1"/>
</dbReference>
<protein>
    <submittedName>
        <fullName evidence="4">Aldehyde dehydrogenase</fullName>
    </submittedName>
</protein>
<dbReference type="STRING" id="1817864.A2Z21_04350"/>
<reference evidence="4 5" key="1">
    <citation type="journal article" date="2016" name="Nat. Commun.">
        <title>Thousands of microbial genomes shed light on interconnected biogeochemical processes in an aquifer system.</title>
        <authorList>
            <person name="Anantharaman K."/>
            <person name="Brown C.T."/>
            <person name="Hug L.A."/>
            <person name="Sharon I."/>
            <person name="Castelle C.J."/>
            <person name="Probst A.J."/>
            <person name="Thomas B.C."/>
            <person name="Singh A."/>
            <person name="Wilkins M.J."/>
            <person name="Karaoz U."/>
            <person name="Brodie E.L."/>
            <person name="Williams K.H."/>
            <person name="Hubbard S.S."/>
            <person name="Banfield J.F."/>
        </authorList>
    </citation>
    <scope>NUCLEOTIDE SEQUENCE [LARGE SCALE GENOMIC DNA]</scope>
    <source>
        <strain evidence="5">RBG_16_55_9</strain>
    </source>
</reference>
<dbReference type="Proteomes" id="UP000179157">
    <property type="component" value="Unassembled WGS sequence"/>
</dbReference>
<organism evidence="4 5">
    <name type="scientific">Fraserbacteria sp. (strain RBG_16_55_9)</name>
    <dbReference type="NCBI Taxonomy" id="1817864"/>
    <lineage>
        <taxon>Bacteria</taxon>
        <taxon>Candidatus Fraseribacteriota</taxon>
    </lineage>
</organism>
<sequence length="460" mass="49696">MLSPYVGSVIAEVSEAGAEETEQAIAAAESAYLETKRLPAHQRAEILYKTAEKIEFEKEQFAEIIALEAGKPWRYALAEAGRAVQTFRFAAEEAKRLHGETIPMDAAVGAEGRIGFFIRQPLGVIAAISPFNFPLNLVAHKLAPALAAGNTVVLKPASKTPLTALKLGEVLLDAGLPPKALNIVVGPGSRVGELLIKDPRVRMITFTGSAAVGLHIKANCGSKKVLLEMGSNSGIIIDEHCDLLRAVQQSVIGGFAYQGQVCIHAQRIYVHERIYPEFVKGFLEGIQRLKAGSPLEKDSDMGPMIDERAAQQAELVVREAISQGAELLVGGGRRKNFLEPTVLARVHSTMKAVCEEIFAPVVALDTFSSFREGIRKFNEGSHAGSHRYGLSVGVFTDNLKHAFQAIEELEIGSVLINDPSTFRADQMPYGGIGESGLGREGPRFAIEEMTEIKMISLNVS</sequence>
<dbReference type="PANTHER" id="PTHR42991">
    <property type="entry name" value="ALDEHYDE DEHYDROGENASE"/>
    <property type="match status" value="1"/>
</dbReference>
<dbReference type="AlphaFoldDB" id="A0A1F5UP59"/>
<comment type="caution">
    <text evidence="4">The sequence shown here is derived from an EMBL/GenBank/DDBJ whole genome shotgun (WGS) entry which is preliminary data.</text>
</comment>
<evidence type="ECO:0000259" key="3">
    <source>
        <dbReference type="Pfam" id="PF00171"/>
    </source>
</evidence>
<dbReference type="InterPro" id="IPR016163">
    <property type="entry name" value="Ald_DH_C"/>
</dbReference>
<dbReference type="Gene3D" id="3.40.605.10">
    <property type="entry name" value="Aldehyde Dehydrogenase, Chain A, domain 1"/>
    <property type="match status" value="1"/>
</dbReference>
<dbReference type="CDD" id="cd07149">
    <property type="entry name" value="ALDH_y4uC"/>
    <property type="match status" value="1"/>
</dbReference>
<dbReference type="SUPFAM" id="SSF53720">
    <property type="entry name" value="ALDH-like"/>
    <property type="match status" value="1"/>
</dbReference>
<evidence type="ECO:0000256" key="1">
    <source>
        <dbReference type="ARBA" id="ARBA00009986"/>
    </source>
</evidence>
<dbReference type="InterPro" id="IPR051020">
    <property type="entry name" value="ALDH-related_metabolic_enz"/>
</dbReference>
<comment type="similarity">
    <text evidence="1">Belongs to the aldehyde dehydrogenase family.</text>
</comment>
<evidence type="ECO:0000256" key="2">
    <source>
        <dbReference type="ARBA" id="ARBA00023002"/>
    </source>
</evidence>
<gene>
    <name evidence="4" type="ORF">A2Z21_04350</name>
</gene>
<dbReference type="Pfam" id="PF00171">
    <property type="entry name" value="Aldedh"/>
    <property type="match status" value="1"/>
</dbReference>
<dbReference type="GO" id="GO:0008911">
    <property type="term" value="F:lactaldehyde dehydrogenase (NAD+) activity"/>
    <property type="evidence" value="ECO:0007669"/>
    <property type="project" value="TreeGrafter"/>
</dbReference>
<evidence type="ECO:0000313" key="4">
    <source>
        <dbReference type="EMBL" id="OGF52890.1"/>
    </source>
</evidence>
<dbReference type="InterPro" id="IPR016162">
    <property type="entry name" value="Ald_DH_N"/>
</dbReference>
<dbReference type="InterPro" id="IPR015590">
    <property type="entry name" value="Aldehyde_DH_dom"/>
</dbReference>
<feature type="domain" description="Aldehyde dehydrogenase" evidence="3">
    <location>
        <begin position="2"/>
        <end position="455"/>
    </location>
</feature>
<keyword evidence="2" id="KW-0560">Oxidoreductase</keyword>
<proteinExistence type="inferred from homology"/>
<evidence type="ECO:0000313" key="5">
    <source>
        <dbReference type="Proteomes" id="UP000179157"/>
    </source>
</evidence>
<accession>A0A1F5UP59</accession>
<dbReference type="FunFam" id="3.40.605.10:FF:000007">
    <property type="entry name" value="NAD/NADP-dependent betaine aldehyde dehydrogenase"/>
    <property type="match status" value="1"/>
</dbReference>
<dbReference type="EMBL" id="MFGX01000125">
    <property type="protein sequence ID" value="OGF52890.1"/>
    <property type="molecule type" value="Genomic_DNA"/>
</dbReference>